<protein>
    <submittedName>
        <fullName evidence="4">Nepenthesin</fullName>
        <ecNumber evidence="4">3.4.23.12</ecNumber>
    </submittedName>
    <submittedName>
        <fullName evidence="5">Putative aspartic peptidase A1 family, Aspartic peptidase domain, Xylanase inhibitor</fullName>
    </submittedName>
</protein>
<evidence type="ECO:0000313" key="5">
    <source>
        <dbReference type="EMBL" id="OTF94995.1"/>
    </source>
</evidence>
<feature type="domain" description="Peptidase A1" evidence="3">
    <location>
        <begin position="1"/>
        <end position="138"/>
    </location>
</feature>
<keyword evidence="5" id="KW-0624">Polysaccharide degradation</keyword>
<accession>A0A251S9P8</accession>
<keyword evidence="1" id="KW-0645">Protease</keyword>
<dbReference type="InterPro" id="IPR021109">
    <property type="entry name" value="Peptidase_aspartic_dom_sf"/>
</dbReference>
<dbReference type="EC" id="3.4.23.12" evidence="4"/>
<evidence type="ECO:0000313" key="4">
    <source>
        <dbReference type="EMBL" id="KAF5764268.1"/>
    </source>
</evidence>
<dbReference type="GO" id="GO:0006508">
    <property type="term" value="P:proteolysis"/>
    <property type="evidence" value="ECO:0007669"/>
    <property type="project" value="UniProtKB-KW"/>
</dbReference>
<reference evidence="4" key="3">
    <citation type="submission" date="2020-06" db="EMBL/GenBank/DDBJ databases">
        <title>Helianthus annuus Genome sequencing and assembly Release 2.</title>
        <authorList>
            <person name="Gouzy J."/>
            <person name="Langlade N."/>
            <person name="Munos S."/>
        </authorList>
    </citation>
    <scope>NUCLEOTIDE SEQUENCE</scope>
    <source>
        <tissue evidence="4">Leaves</tissue>
    </source>
</reference>
<dbReference type="InterPro" id="IPR033121">
    <property type="entry name" value="PEPTIDASE_A1"/>
</dbReference>
<dbReference type="AlphaFoldDB" id="A0A251S9P8"/>
<dbReference type="InterPro" id="IPR032799">
    <property type="entry name" value="TAXi_C"/>
</dbReference>
<organism evidence="5 6">
    <name type="scientific">Helianthus annuus</name>
    <name type="common">Common sunflower</name>
    <dbReference type="NCBI Taxonomy" id="4232"/>
    <lineage>
        <taxon>Eukaryota</taxon>
        <taxon>Viridiplantae</taxon>
        <taxon>Streptophyta</taxon>
        <taxon>Embryophyta</taxon>
        <taxon>Tracheophyta</taxon>
        <taxon>Spermatophyta</taxon>
        <taxon>Magnoliopsida</taxon>
        <taxon>eudicotyledons</taxon>
        <taxon>Gunneridae</taxon>
        <taxon>Pentapetalae</taxon>
        <taxon>asterids</taxon>
        <taxon>campanulids</taxon>
        <taxon>Asterales</taxon>
        <taxon>Asteraceae</taxon>
        <taxon>Asteroideae</taxon>
        <taxon>Heliantheae alliance</taxon>
        <taxon>Heliantheae</taxon>
        <taxon>Helianthus</taxon>
    </lineage>
</organism>
<keyword evidence="2 5" id="KW-0378">Hydrolase</keyword>
<name>A0A251S9P8_HELAN</name>
<reference evidence="4 6" key="1">
    <citation type="journal article" date="2017" name="Nature">
        <title>The sunflower genome provides insights into oil metabolism, flowering and Asterid evolution.</title>
        <authorList>
            <person name="Badouin H."/>
            <person name="Gouzy J."/>
            <person name="Grassa C.J."/>
            <person name="Murat F."/>
            <person name="Staton S.E."/>
            <person name="Cottret L."/>
            <person name="Lelandais-Briere C."/>
            <person name="Owens G.L."/>
            <person name="Carrere S."/>
            <person name="Mayjonade B."/>
            <person name="Legrand L."/>
            <person name="Gill N."/>
            <person name="Kane N.C."/>
            <person name="Bowers J.E."/>
            <person name="Hubner S."/>
            <person name="Bellec A."/>
            <person name="Berard A."/>
            <person name="Berges H."/>
            <person name="Blanchet N."/>
            <person name="Boniface M.C."/>
            <person name="Brunel D."/>
            <person name="Catrice O."/>
            <person name="Chaidir N."/>
            <person name="Claudel C."/>
            <person name="Donnadieu C."/>
            <person name="Faraut T."/>
            <person name="Fievet G."/>
            <person name="Helmstetter N."/>
            <person name="King M."/>
            <person name="Knapp S.J."/>
            <person name="Lai Z."/>
            <person name="Le Paslier M.C."/>
            <person name="Lippi Y."/>
            <person name="Lorenzon L."/>
            <person name="Mandel J.R."/>
            <person name="Marage G."/>
            <person name="Marchand G."/>
            <person name="Marquand E."/>
            <person name="Bret-Mestries E."/>
            <person name="Morien E."/>
            <person name="Nambeesan S."/>
            <person name="Nguyen T."/>
            <person name="Pegot-Espagnet P."/>
            <person name="Pouilly N."/>
            <person name="Raftis F."/>
            <person name="Sallet E."/>
            <person name="Schiex T."/>
            <person name="Thomas J."/>
            <person name="Vandecasteele C."/>
            <person name="Vares D."/>
            <person name="Vear F."/>
            <person name="Vautrin S."/>
            <person name="Crespi M."/>
            <person name="Mangin B."/>
            <person name="Burke J.M."/>
            <person name="Salse J."/>
            <person name="Munos S."/>
            <person name="Vincourt P."/>
            <person name="Rieseberg L.H."/>
            <person name="Langlade N.B."/>
        </authorList>
    </citation>
    <scope>NUCLEOTIDE SEQUENCE [LARGE SCALE GENOMIC DNA]</scope>
    <source>
        <strain evidence="6">cv. SF193</strain>
        <tissue evidence="4">Leaves</tissue>
    </source>
</reference>
<reference evidence="5" key="2">
    <citation type="submission" date="2017-02" db="EMBL/GenBank/DDBJ databases">
        <title>Sunflower complete genome.</title>
        <authorList>
            <person name="Langlade N."/>
            <person name="Munos S."/>
        </authorList>
    </citation>
    <scope>NUCLEOTIDE SEQUENCE [LARGE SCALE GENOMIC DNA]</scope>
    <source>
        <tissue evidence="5">Leaves</tissue>
    </source>
</reference>
<dbReference type="Proteomes" id="UP000215914">
    <property type="component" value="Chromosome 15"/>
</dbReference>
<dbReference type="InterPro" id="IPR051708">
    <property type="entry name" value="Plant_Aspart_Prot_A1"/>
</dbReference>
<dbReference type="Gramene" id="mRNA:HanXRQr2_Chr15g0690091">
    <property type="protein sequence ID" value="CDS:HanXRQr2_Chr15g0690091.1"/>
    <property type="gene ID" value="HanXRQr2_Chr15g0690091"/>
</dbReference>
<dbReference type="OMA" id="CKFEDIA"/>
<dbReference type="EMBL" id="CM007904">
    <property type="protein sequence ID" value="OTF94995.1"/>
    <property type="molecule type" value="Genomic_DNA"/>
</dbReference>
<dbReference type="PANTHER" id="PTHR47967">
    <property type="entry name" value="OS07G0603500 PROTEIN-RELATED"/>
    <property type="match status" value="1"/>
</dbReference>
<keyword evidence="5" id="KW-0326">Glycosidase</keyword>
<dbReference type="GO" id="GO:0008233">
    <property type="term" value="F:peptidase activity"/>
    <property type="evidence" value="ECO:0007669"/>
    <property type="project" value="UniProtKB-KW"/>
</dbReference>
<dbReference type="GO" id="GO:0045493">
    <property type="term" value="P:xylan catabolic process"/>
    <property type="evidence" value="ECO:0007669"/>
    <property type="project" value="UniProtKB-KW"/>
</dbReference>
<dbReference type="PANTHER" id="PTHR47967:SF66">
    <property type="entry name" value="ASPARTIC PROTEINASE CDR1-RELATED"/>
    <property type="match status" value="1"/>
</dbReference>
<dbReference type="Gene3D" id="2.40.70.10">
    <property type="entry name" value="Acid Proteases"/>
    <property type="match status" value="1"/>
</dbReference>
<gene>
    <name evidence="5" type="ORF">HannXRQ_Chr15g0478221</name>
    <name evidence="4" type="ORF">HanXRQr2_Chr15g0690091</name>
</gene>
<dbReference type="GO" id="GO:0016798">
    <property type="term" value="F:hydrolase activity, acting on glycosyl bonds"/>
    <property type="evidence" value="ECO:0007669"/>
    <property type="project" value="UniProtKB-KW"/>
</dbReference>
<keyword evidence="5" id="KW-0858">Xylan degradation</keyword>
<dbReference type="InParanoid" id="A0A251S9P8"/>
<keyword evidence="6" id="KW-1185">Reference proteome</keyword>
<keyword evidence="5" id="KW-0119">Carbohydrate metabolism</keyword>
<sequence>MIFGDFDFGPNVVTTPLVQKIPKTYYHMTFEGFSVGDKRISISDNLNSTKPLLKGNMIIDSGTTLTMQPPKQYDEFETAIKEAINLRTIKDPQKVLNLCYRSAKVTKMPKVTMHFDPTDVELSRDNVFVTVSKPPSPQ</sequence>
<evidence type="ECO:0000256" key="2">
    <source>
        <dbReference type="ARBA" id="ARBA00022801"/>
    </source>
</evidence>
<dbReference type="Pfam" id="PF14541">
    <property type="entry name" value="TAXi_C"/>
    <property type="match status" value="1"/>
</dbReference>
<dbReference type="EMBL" id="MNCJ02000330">
    <property type="protein sequence ID" value="KAF5764268.1"/>
    <property type="molecule type" value="Genomic_DNA"/>
</dbReference>
<proteinExistence type="predicted"/>
<evidence type="ECO:0000313" key="6">
    <source>
        <dbReference type="Proteomes" id="UP000215914"/>
    </source>
</evidence>
<dbReference type="PROSITE" id="PS51767">
    <property type="entry name" value="PEPTIDASE_A1"/>
    <property type="match status" value="1"/>
</dbReference>
<evidence type="ECO:0000256" key="1">
    <source>
        <dbReference type="ARBA" id="ARBA00022670"/>
    </source>
</evidence>
<evidence type="ECO:0000259" key="3">
    <source>
        <dbReference type="PROSITE" id="PS51767"/>
    </source>
</evidence>
<dbReference type="SUPFAM" id="SSF50630">
    <property type="entry name" value="Acid proteases"/>
    <property type="match status" value="1"/>
</dbReference>